<reference evidence="3 4" key="1">
    <citation type="submission" date="2016-04" db="EMBL/GenBank/DDBJ databases">
        <title>Genome analyses suggest a sexual origin of heterokaryosis in a supposedly ancient asexual fungus.</title>
        <authorList>
            <person name="Ropars J."/>
            <person name="Sedzielewska K."/>
            <person name="Noel J."/>
            <person name="Charron P."/>
            <person name="Farinelli L."/>
            <person name="Marton T."/>
            <person name="Kruger M."/>
            <person name="Pelin A."/>
            <person name="Brachmann A."/>
            <person name="Corradi N."/>
        </authorList>
    </citation>
    <scope>NUCLEOTIDE SEQUENCE [LARGE SCALE GENOMIC DNA]</scope>
    <source>
        <strain evidence="3 4">A5</strain>
    </source>
</reference>
<dbReference type="InterPro" id="IPR050167">
    <property type="entry name" value="Ser_Thr_protein_kinase"/>
</dbReference>
<dbReference type="GO" id="GO:0004672">
    <property type="term" value="F:protein kinase activity"/>
    <property type="evidence" value="ECO:0007669"/>
    <property type="project" value="InterPro"/>
</dbReference>
<dbReference type="GO" id="GO:0005737">
    <property type="term" value="C:cytoplasm"/>
    <property type="evidence" value="ECO:0007669"/>
    <property type="project" value="TreeGrafter"/>
</dbReference>
<dbReference type="VEuPathDB" id="FungiDB:FUN_016330"/>
<dbReference type="VEuPathDB" id="FungiDB:FUN_016283"/>
<dbReference type="VEuPathDB" id="FungiDB:RhiirFUN_013084"/>
<dbReference type="PANTHER" id="PTHR23257">
    <property type="entry name" value="SERINE-THREONINE PROTEIN KINASE"/>
    <property type="match status" value="1"/>
</dbReference>
<reference evidence="3 4" key="2">
    <citation type="submission" date="2017-09" db="EMBL/GenBank/DDBJ databases">
        <title>Extensive intraspecific genome diversity in a model arbuscular mycorrhizal fungus.</title>
        <authorList>
            <person name="Chen E.C."/>
            <person name="Morin E."/>
            <person name="Beaudet D."/>
            <person name="Noel J."/>
            <person name="Ndikumana S."/>
            <person name="Charron P."/>
            <person name="St-Onge C."/>
            <person name="Giorgi J."/>
            <person name="Grigoriev I.V."/>
            <person name="Roux C."/>
            <person name="Martin F.M."/>
            <person name="Corradi N."/>
        </authorList>
    </citation>
    <scope>NUCLEOTIDE SEQUENCE [LARGE SCALE GENOMIC DNA]</scope>
    <source>
        <strain evidence="3 4">A5</strain>
    </source>
</reference>
<dbReference type="Proteomes" id="UP000232722">
    <property type="component" value="Unassembled WGS sequence"/>
</dbReference>
<dbReference type="PANTHER" id="PTHR23257:SF963">
    <property type="entry name" value="AT08303P"/>
    <property type="match status" value="1"/>
</dbReference>
<gene>
    <name evidence="3" type="ORF">RhiirA5_424838</name>
</gene>
<dbReference type="GO" id="GO:0007165">
    <property type="term" value="P:signal transduction"/>
    <property type="evidence" value="ECO:0007669"/>
    <property type="project" value="TreeGrafter"/>
</dbReference>
<dbReference type="VEuPathDB" id="FungiDB:RhiirA1_472619"/>
<accession>A0A2N0P7C6</accession>
<dbReference type="VEuPathDB" id="FungiDB:FUN_016331"/>
<keyword evidence="3" id="KW-0418">Kinase</keyword>
<dbReference type="VEuPathDB" id="FungiDB:RhiirA1_472623"/>
<protein>
    <submittedName>
        <fullName evidence="3">Kinase-like protein</fullName>
    </submittedName>
</protein>
<dbReference type="Pfam" id="PF07714">
    <property type="entry name" value="PK_Tyr_Ser-Thr"/>
    <property type="match status" value="1"/>
</dbReference>
<feature type="domain" description="Protein kinase" evidence="2">
    <location>
        <begin position="413"/>
        <end position="693"/>
    </location>
</feature>
<evidence type="ECO:0000259" key="2">
    <source>
        <dbReference type="PROSITE" id="PS50011"/>
    </source>
</evidence>
<dbReference type="VEuPathDB" id="FungiDB:RhiirFUN_013087"/>
<evidence type="ECO:0000313" key="4">
    <source>
        <dbReference type="Proteomes" id="UP000232722"/>
    </source>
</evidence>
<dbReference type="Gene3D" id="1.10.510.10">
    <property type="entry name" value="Transferase(Phosphotransferase) domain 1"/>
    <property type="match status" value="1"/>
</dbReference>
<dbReference type="PROSITE" id="PS50011">
    <property type="entry name" value="PROTEIN_KINASE_DOM"/>
    <property type="match status" value="1"/>
</dbReference>
<evidence type="ECO:0000313" key="3">
    <source>
        <dbReference type="EMBL" id="PKC02717.1"/>
    </source>
</evidence>
<comment type="caution">
    <text evidence="3">The sequence shown here is derived from an EMBL/GenBank/DDBJ whole genome shotgun (WGS) entry which is preliminary data.</text>
</comment>
<dbReference type="VEuPathDB" id="FungiDB:RhiirA1_451243"/>
<dbReference type="EMBL" id="LLXJ01001328">
    <property type="protein sequence ID" value="PKC02717.1"/>
    <property type="molecule type" value="Genomic_DNA"/>
</dbReference>
<dbReference type="GO" id="GO:0005524">
    <property type="term" value="F:ATP binding"/>
    <property type="evidence" value="ECO:0007669"/>
    <property type="project" value="InterPro"/>
</dbReference>
<dbReference type="InterPro" id="IPR011009">
    <property type="entry name" value="Kinase-like_dom_sf"/>
</dbReference>
<evidence type="ECO:0000256" key="1">
    <source>
        <dbReference type="SAM" id="MobiDB-lite"/>
    </source>
</evidence>
<dbReference type="InterPro" id="IPR001245">
    <property type="entry name" value="Ser-Thr/Tyr_kinase_cat_dom"/>
</dbReference>
<proteinExistence type="predicted"/>
<keyword evidence="3" id="KW-0808">Transferase</keyword>
<dbReference type="VEuPathDB" id="FungiDB:RhiirFUN_013434"/>
<dbReference type="AlphaFoldDB" id="A0A2N0P7C6"/>
<name>A0A2N0P7C6_9GLOM</name>
<dbReference type="SUPFAM" id="SSF56112">
    <property type="entry name" value="Protein kinase-like (PK-like)"/>
    <property type="match status" value="1"/>
</dbReference>
<sequence length="693" mass="81095">MRWNRFELFTNFIYHNEKPDTTSQEVLDIYNQNLIDIITIKNINYDIVNHVRKIHEQKNLKTIGDSLLDIRRSRAKKRVNITDDTREDFQNVRINDRMNQKSDVYADWSSEESQDRIYDDLETSDLPSKADNEVEPISSETSTANSQTVDIINESMIELEKRANETIKRLLQSKDLEEIWKLVMDRMSEKNIKVQAIELRIIDLTNWSSLEWSRILKTEDKAKLFRTCWQKLLKDQIDETVIHLIDKTSLLKDKLSNIGSEDEVAMIIVPKTMLAAESLLGPFIKNLLGFRFKHRAVHFYYPNMEEFILSDDVFEKLKKFNHEYQTKEQSLLIDKLILNEELKKRYKSYGLCEECKQPNTGETWCKSCNSKHLQQNFKNWTSGNNKVDKFIQKTQLEGKSYRDILEWIEYDRFKNVKYLAKGGFGTIYKSIWKDGYMKEWDSGNNKWMRRKKSAKDYENFPVALKCLHNSQNITAEFLREIELHIVTSSVGGYVNRCYGITKDPESNNFMMVMEYAENGSLRQILNNSFNSMYWIKKLDILRRIANGLEDIHSQGLIHHDFHCGNILNGDYNFTFITDLGLCRPANVIPSQDEYKKMYGVLPYVAPEVLIGKEYTQESDIYGFGIIAYEVCTGLPPYHDIAHDKILAISISVYTSRLLDFKNLPEPKNAIDSKDNDSFEYSESIEAIDFTNST</sequence>
<dbReference type="VEuPathDB" id="FungiDB:RhiirA1_451242"/>
<dbReference type="InterPro" id="IPR000719">
    <property type="entry name" value="Prot_kinase_dom"/>
</dbReference>
<organism evidence="3 4">
    <name type="scientific">Rhizophagus irregularis</name>
    <dbReference type="NCBI Taxonomy" id="588596"/>
    <lineage>
        <taxon>Eukaryota</taxon>
        <taxon>Fungi</taxon>
        <taxon>Fungi incertae sedis</taxon>
        <taxon>Mucoromycota</taxon>
        <taxon>Glomeromycotina</taxon>
        <taxon>Glomeromycetes</taxon>
        <taxon>Glomerales</taxon>
        <taxon>Glomeraceae</taxon>
        <taxon>Rhizophagus</taxon>
    </lineage>
</organism>
<feature type="region of interest" description="Disordered" evidence="1">
    <location>
        <begin position="124"/>
        <end position="145"/>
    </location>
</feature>